<organism evidence="1 2">
    <name type="scientific">Bradyrhizobium ontarionense</name>
    <dbReference type="NCBI Taxonomy" id="2898149"/>
    <lineage>
        <taxon>Bacteria</taxon>
        <taxon>Pseudomonadati</taxon>
        <taxon>Pseudomonadota</taxon>
        <taxon>Alphaproteobacteria</taxon>
        <taxon>Hyphomicrobiales</taxon>
        <taxon>Nitrobacteraceae</taxon>
        <taxon>Bradyrhizobium</taxon>
    </lineage>
</organism>
<name>A0ABY3RNG3_9BRAD</name>
<reference evidence="1" key="1">
    <citation type="journal article" date="2024" name="Antonie Van Leeuwenhoek">
        <title>Bradyrhizobium ontarionense sp. nov., a novel bacterial symbiont isolated from Aeschynomene indica (Indian jointvetch), harbours photosynthesis, nitrogen fixation and nitrous oxide (N2O) reductase genes.</title>
        <authorList>
            <person name="Bromfield E.S.P."/>
            <person name="Cloutier S."/>
        </authorList>
    </citation>
    <scope>NUCLEOTIDE SEQUENCE</scope>
    <source>
        <strain evidence="1">A19</strain>
    </source>
</reference>
<proteinExistence type="predicted"/>
<gene>
    <name evidence="1" type="ORF">LQG66_17830</name>
</gene>
<evidence type="ECO:0000313" key="2">
    <source>
        <dbReference type="Proteomes" id="UP001431010"/>
    </source>
</evidence>
<keyword evidence="2" id="KW-1185">Reference proteome</keyword>
<accession>A0ABY3RNG3</accession>
<dbReference type="EMBL" id="CP088156">
    <property type="protein sequence ID" value="UFZ08039.1"/>
    <property type="molecule type" value="Genomic_DNA"/>
</dbReference>
<protein>
    <submittedName>
        <fullName evidence="1">Uncharacterized protein</fullName>
    </submittedName>
</protein>
<evidence type="ECO:0000313" key="1">
    <source>
        <dbReference type="EMBL" id="UFZ08039.1"/>
    </source>
</evidence>
<sequence length="215" mass="22851">MAKTATILGRKWQLITHFILTPKGAPCGTDLLNLEEIHSRFNGESSVYGSVAGGPEVLWIFPFDSAAALDSFKHPLQTGETAKLDLHELVGSVTTSLHTFKPGASKVHAKEPAAAPAFLYNINLKLSTYGVLSTDLDLLGKLGGLHKHEVYVYASTIGGGKGPVVTLQFPLKSLGDLQKIDDPLGTVLANAGPELAKTFTASIASISTVLYRKLV</sequence>
<dbReference type="RefSeq" id="WP_231327488.1">
    <property type="nucleotide sequence ID" value="NZ_CP088156.1"/>
</dbReference>
<dbReference type="Proteomes" id="UP001431010">
    <property type="component" value="Chromosome"/>
</dbReference>